<keyword evidence="3" id="KW-1185">Reference proteome</keyword>
<dbReference type="CDD" id="cd04301">
    <property type="entry name" value="NAT_SF"/>
    <property type="match status" value="1"/>
</dbReference>
<dbReference type="InterPro" id="IPR000182">
    <property type="entry name" value="GNAT_dom"/>
</dbReference>
<accession>A0ABN1DE31</accession>
<dbReference type="Gene3D" id="3.40.630.30">
    <property type="match status" value="1"/>
</dbReference>
<name>A0ABN1DE31_9GAMM</name>
<dbReference type="EMBL" id="BAAAEO010000001">
    <property type="protein sequence ID" value="GAA0541163.1"/>
    <property type="molecule type" value="Genomic_DNA"/>
</dbReference>
<dbReference type="Pfam" id="PF00583">
    <property type="entry name" value="Acetyltransf_1"/>
    <property type="match status" value="1"/>
</dbReference>
<dbReference type="Proteomes" id="UP001501169">
    <property type="component" value="Unassembled WGS sequence"/>
</dbReference>
<protein>
    <submittedName>
        <fullName evidence="2">N-acetyltransferase</fullName>
    </submittedName>
</protein>
<evidence type="ECO:0000259" key="1">
    <source>
        <dbReference type="PROSITE" id="PS51186"/>
    </source>
</evidence>
<dbReference type="PROSITE" id="PS51186">
    <property type="entry name" value="GNAT"/>
    <property type="match status" value="1"/>
</dbReference>
<evidence type="ECO:0000313" key="3">
    <source>
        <dbReference type="Proteomes" id="UP001501169"/>
    </source>
</evidence>
<comment type="caution">
    <text evidence="2">The sequence shown here is derived from an EMBL/GenBank/DDBJ whole genome shotgun (WGS) entry which is preliminary data.</text>
</comment>
<feature type="domain" description="N-acetyltransferase" evidence="1">
    <location>
        <begin position="1"/>
        <end position="154"/>
    </location>
</feature>
<organism evidence="2 3">
    <name type="scientific">Rheinheimera aquimaris</name>
    <dbReference type="NCBI Taxonomy" id="412437"/>
    <lineage>
        <taxon>Bacteria</taxon>
        <taxon>Pseudomonadati</taxon>
        <taxon>Pseudomonadota</taxon>
        <taxon>Gammaproteobacteria</taxon>
        <taxon>Chromatiales</taxon>
        <taxon>Chromatiaceae</taxon>
        <taxon>Rheinheimera</taxon>
    </lineage>
</organism>
<evidence type="ECO:0000313" key="2">
    <source>
        <dbReference type="EMBL" id="GAA0541163.1"/>
    </source>
</evidence>
<dbReference type="SUPFAM" id="SSF55729">
    <property type="entry name" value="Acyl-CoA N-acyltransferases (Nat)"/>
    <property type="match status" value="1"/>
</dbReference>
<dbReference type="InterPro" id="IPR016181">
    <property type="entry name" value="Acyl_CoA_acyltransferase"/>
</dbReference>
<sequence length="155" mass="17137">MVAIQDSCYDDELFEDASLIQRRLASQPDSCWLAENHSKEVLAYLFSYPSRDKQVAALGSEFPRYTEAELLYLHDMAVGQNARSLGLASRLLGYAEQHAVALGFSRLALVAVQGSVPYWQKHGFVVVNLSSPEAAKALASYSGQNAMYMQKSLAR</sequence>
<reference evidence="2 3" key="1">
    <citation type="journal article" date="2019" name="Int. J. Syst. Evol. Microbiol.">
        <title>The Global Catalogue of Microorganisms (GCM) 10K type strain sequencing project: providing services to taxonomists for standard genome sequencing and annotation.</title>
        <authorList>
            <consortium name="The Broad Institute Genomics Platform"/>
            <consortium name="The Broad Institute Genome Sequencing Center for Infectious Disease"/>
            <person name="Wu L."/>
            <person name="Ma J."/>
        </authorList>
    </citation>
    <scope>NUCLEOTIDE SEQUENCE [LARGE SCALE GENOMIC DNA]</scope>
    <source>
        <strain evidence="2 3">JCM 14331</strain>
    </source>
</reference>
<proteinExistence type="predicted"/>
<gene>
    <name evidence="2" type="ORF">GCM10009098_05930</name>
</gene>